<reference evidence="6 7" key="1">
    <citation type="submission" date="2019-06" db="EMBL/GenBank/DDBJ databases">
        <title>Draft genome sequence of Methanolobus vulcani B1d.</title>
        <authorList>
            <person name="Creighbaum A.J."/>
            <person name="Ticak T."/>
            <person name="Hariraju D."/>
            <person name="Arivett B.A."/>
            <person name="Ferguson D.J.Jr."/>
        </authorList>
    </citation>
    <scope>NUCLEOTIDE SEQUENCE [LARGE SCALE GENOMIC DNA]</scope>
    <source>
        <strain evidence="6 7">B1d</strain>
    </source>
</reference>
<dbReference type="OrthoDB" id="4822at2157"/>
<evidence type="ECO:0000313" key="7">
    <source>
        <dbReference type="Proteomes" id="UP000319335"/>
    </source>
</evidence>
<keyword evidence="3 5" id="KW-1133">Transmembrane helix</keyword>
<evidence type="ECO:0000256" key="5">
    <source>
        <dbReference type="SAM" id="Phobius"/>
    </source>
</evidence>
<keyword evidence="4 5" id="KW-0472">Membrane</keyword>
<keyword evidence="6" id="KW-0378">Hydrolase</keyword>
<dbReference type="AlphaFoldDB" id="A0A7Z8KQU5"/>
<dbReference type="EMBL" id="VIAQ01000006">
    <property type="protein sequence ID" value="TQD28414.1"/>
    <property type="molecule type" value="Genomic_DNA"/>
</dbReference>
<dbReference type="PANTHER" id="PTHR10806:SF6">
    <property type="entry name" value="SIGNAL PEPTIDASE COMPLEX CATALYTIC SUBUNIT SEC11"/>
    <property type="match status" value="1"/>
</dbReference>
<dbReference type="Proteomes" id="UP000319335">
    <property type="component" value="Unassembled WGS sequence"/>
</dbReference>
<dbReference type="EC" id="3.4.21.89" evidence="6"/>
<dbReference type="GO" id="GO:0009003">
    <property type="term" value="F:signal peptidase activity"/>
    <property type="evidence" value="ECO:0007669"/>
    <property type="project" value="UniProtKB-EC"/>
</dbReference>
<feature type="transmembrane region" description="Helical" evidence="5">
    <location>
        <begin position="24"/>
        <end position="46"/>
    </location>
</feature>
<dbReference type="CDD" id="cd06530">
    <property type="entry name" value="S26_SPase_I"/>
    <property type="match status" value="1"/>
</dbReference>
<keyword evidence="7" id="KW-1185">Reference proteome</keyword>
<dbReference type="InterPro" id="IPR001733">
    <property type="entry name" value="Peptidase_S26B"/>
</dbReference>
<dbReference type="GO" id="GO:0004252">
    <property type="term" value="F:serine-type endopeptidase activity"/>
    <property type="evidence" value="ECO:0007669"/>
    <property type="project" value="InterPro"/>
</dbReference>
<evidence type="ECO:0000256" key="3">
    <source>
        <dbReference type="ARBA" id="ARBA00022989"/>
    </source>
</evidence>
<organism evidence="6 7">
    <name type="scientific">Methanolobus vulcani</name>
    <dbReference type="NCBI Taxonomy" id="38026"/>
    <lineage>
        <taxon>Archaea</taxon>
        <taxon>Methanobacteriati</taxon>
        <taxon>Methanobacteriota</taxon>
        <taxon>Stenosarchaea group</taxon>
        <taxon>Methanomicrobia</taxon>
        <taxon>Methanosarcinales</taxon>
        <taxon>Methanosarcinaceae</taxon>
        <taxon>Methanolobus</taxon>
    </lineage>
</organism>
<dbReference type="RefSeq" id="WP_154808520.1">
    <property type="nucleotide sequence ID" value="NZ_VIAQ01000006.1"/>
</dbReference>
<sequence length="188" mass="21493">MNLKESYHVFKESDNFFVSLARDILTVLLAVLVFATFSQIVFGMWTPMVAVESGSMEPHMNIGDIIFIQSIDRTEVVTYEEGMNNGNYTTFEKYGNVILYKPYGQEGVTPIIHRAMYYVEEGEPMWDGGPAAPYSGYITKGDNQVTNKYYDQQGQVSYLMPVKEEWVIGVARYRVPYIGYLRLLLPGF</sequence>
<comment type="subcellular location">
    <subcellularLocation>
        <location evidence="1">Membrane</location>
    </subcellularLocation>
</comment>
<evidence type="ECO:0000256" key="4">
    <source>
        <dbReference type="ARBA" id="ARBA00023136"/>
    </source>
</evidence>
<accession>A0A7Z8KQU5</accession>
<proteinExistence type="predicted"/>
<keyword evidence="2 5" id="KW-0812">Transmembrane</keyword>
<name>A0A7Z8KQU5_9EURY</name>
<comment type="caution">
    <text evidence="6">The sequence shown here is derived from an EMBL/GenBank/DDBJ whole genome shotgun (WGS) entry which is preliminary data.</text>
</comment>
<dbReference type="SUPFAM" id="SSF51306">
    <property type="entry name" value="LexA/Signal peptidase"/>
    <property type="match status" value="1"/>
</dbReference>
<dbReference type="InterPro" id="IPR019533">
    <property type="entry name" value="Peptidase_S26"/>
</dbReference>
<dbReference type="InterPro" id="IPR036286">
    <property type="entry name" value="LexA/Signal_pep-like_sf"/>
</dbReference>
<protein>
    <submittedName>
        <fullName evidence="6">Signal peptidase I</fullName>
        <ecNumber evidence="6">3.4.21.89</ecNumber>
    </submittedName>
</protein>
<evidence type="ECO:0000256" key="2">
    <source>
        <dbReference type="ARBA" id="ARBA00022692"/>
    </source>
</evidence>
<dbReference type="GO" id="GO:0016020">
    <property type="term" value="C:membrane"/>
    <property type="evidence" value="ECO:0007669"/>
    <property type="project" value="UniProtKB-SubCell"/>
</dbReference>
<gene>
    <name evidence="6" type="ORF">FKV42_01780</name>
</gene>
<dbReference type="PANTHER" id="PTHR10806">
    <property type="entry name" value="SIGNAL PEPTIDASE COMPLEX CATALYTIC SUBUNIT SEC11"/>
    <property type="match status" value="1"/>
</dbReference>
<evidence type="ECO:0000313" key="6">
    <source>
        <dbReference type="EMBL" id="TQD28414.1"/>
    </source>
</evidence>
<evidence type="ECO:0000256" key="1">
    <source>
        <dbReference type="ARBA" id="ARBA00004370"/>
    </source>
</evidence>
<dbReference type="NCBIfam" id="TIGR02228">
    <property type="entry name" value="sigpep_I_arch"/>
    <property type="match status" value="1"/>
</dbReference>
<dbReference type="GO" id="GO:0006465">
    <property type="term" value="P:signal peptide processing"/>
    <property type="evidence" value="ECO:0007669"/>
    <property type="project" value="InterPro"/>
</dbReference>